<comment type="caution">
    <text evidence="4">The sequence shown here is derived from an EMBL/GenBank/DDBJ whole genome shotgun (WGS) entry which is preliminary data.</text>
</comment>
<feature type="transmembrane region" description="Helical" evidence="3">
    <location>
        <begin position="7"/>
        <end position="29"/>
    </location>
</feature>
<evidence type="ECO:0000256" key="3">
    <source>
        <dbReference type="SAM" id="Phobius"/>
    </source>
</evidence>
<gene>
    <name evidence="4" type="ORF">A2814_00185</name>
</gene>
<reference evidence="4 5" key="1">
    <citation type="journal article" date="2016" name="Nat. Commun.">
        <title>Thousands of microbial genomes shed light on interconnected biogeochemical processes in an aquifer system.</title>
        <authorList>
            <person name="Anantharaman K."/>
            <person name="Brown C.T."/>
            <person name="Hug L.A."/>
            <person name="Sharon I."/>
            <person name="Castelle C.J."/>
            <person name="Probst A.J."/>
            <person name="Thomas B.C."/>
            <person name="Singh A."/>
            <person name="Wilkins M.J."/>
            <person name="Karaoz U."/>
            <person name="Brodie E.L."/>
            <person name="Williams K.H."/>
            <person name="Hubbard S.S."/>
            <person name="Banfield J.F."/>
        </authorList>
    </citation>
    <scope>NUCLEOTIDE SEQUENCE [LARGE SCALE GENOMIC DNA]</scope>
</reference>
<dbReference type="AlphaFoldDB" id="A0A1F6UQT0"/>
<organism evidence="4 5">
    <name type="scientific">Candidatus Nomurabacteria bacterium RIFCSPHIGHO2_01_FULL_38_19</name>
    <dbReference type="NCBI Taxonomy" id="1801732"/>
    <lineage>
        <taxon>Bacteria</taxon>
        <taxon>Candidatus Nomuraibacteriota</taxon>
    </lineage>
</organism>
<keyword evidence="3" id="KW-1133">Transmembrane helix</keyword>
<evidence type="ECO:0000313" key="4">
    <source>
        <dbReference type="EMBL" id="OGI59720.1"/>
    </source>
</evidence>
<dbReference type="STRING" id="1801732.A2814_00185"/>
<evidence type="ECO:0000256" key="2">
    <source>
        <dbReference type="SAM" id="MobiDB-lite"/>
    </source>
</evidence>
<proteinExistence type="predicted"/>
<keyword evidence="1" id="KW-0175">Coiled coil</keyword>
<feature type="coiled-coil region" evidence="1">
    <location>
        <begin position="622"/>
        <end position="649"/>
    </location>
</feature>
<dbReference type="EMBL" id="MFTI01000027">
    <property type="protein sequence ID" value="OGI59720.1"/>
    <property type="molecule type" value="Genomic_DNA"/>
</dbReference>
<accession>A0A1F6UQT0</accession>
<feature type="region of interest" description="Disordered" evidence="2">
    <location>
        <begin position="265"/>
        <end position="294"/>
    </location>
</feature>
<dbReference type="Proteomes" id="UP000177869">
    <property type="component" value="Unassembled WGS sequence"/>
</dbReference>
<evidence type="ECO:0000313" key="5">
    <source>
        <dbReference type="Proteomes" id="UP000177869"/>
    </source>
</evidence>
<keyword evidence="3" id="KW-0472">Membrane</keyword>
<protein>
    <submittedName>
        <fullName evidence="4">Uncharacterized protein</fullName>
    </submittedName>
</protein>
<evidence type="ECO:0000256" key="1">
    <source>
        <dbReference type="SAM" id="Coils"/>
    </source>
</evidence>
<name>A0A1F6UQT0_9BACT</name>
<sequence length="748" mass="82792">MKVKNKIIQLTSFLLVVLILMPSISILFLPKKTYAILVPTECLTTGGLPCASEPTSWLVKFFTAATSFSTAASAGFNAKQWARYLVEQILRAFARRLLAQMTQSTVNWINSGFHGAPLFLERPESFFKDIAKFEIRNLINTIGYDSNRFPFGKAFALNVIQSYKSTFESNAQYSLSKVINDPVLLNNFRNDFSVGGWNGFLINTQYPQNNYLGYQIVASNELARVLANNPVNNNISKVQDTLQKGMGFLSPQTCPSNPKYNNLKNEFQRPSPPRVPTIRCEPPKPGEPGKVTPEQSKCFEDATQANTDYQKKYLEWAEKNDCPGGLVTTTPGSVVANQIMKALTSSTFDQTSLAAAMGNSLSAIFDALLNKFLSSGLNALTSRKSSPPPVDDFNYFGQTFGSPSGSTGGTGSSDGDLDWGGPDQVVVLADLKKNVQNLLDNANKELKLIDNNDPTTPGILQLFNKIFSKTQELDMCLPGPNRGWEERTDGETQKNAKKLKEKMFSDNEARIKAATEALNELTFATDAFKKWLENKIKTELPSSADYLNTVADSVEKTSQQIEELNGRKNVITGTLTKLESIKAELDAITTEPVRDSEEEKTVVRLRQRIEGMILDISNTTTVNEMRNKLDDGKDKLTDLEKLLTKCETERRAKGWSVPGGEASLFSAKTEKEVFCGLPIAGGYSHKSFINTGAVTHPEIPLVNAEEVYPGPDMPPIFRILEKPVDMEISCEAVYKTSITDYERPTPSF</sequence>
<keyword evidence="3" id="KW-0812">Transmembrane</keyword>